<accession>A0A521ATB5</accession>
<feature type="domain" description="TIR" evidence="1">
    <location>
        <begin position="7"/>
        <end position="79"/>
    </location>
</feature>
<sequence>MEKYLIWYCSELEAGSEWNKDIQSNFDDSDIICFMISPNFMKTKYIHEHEIARAFKLKEEKPSLKIVPIVLDFCRWTTDNNNLGQFTGLPYTAKPIVDFDNENMAWYIVEECLRIMIEKDLNPKGDDFYREHLPADVLKIYQRIVEGKVDKKG</sequence>
<dbReference type="AlphaFoldDB" id="A0A521ATB5"/>
<dbReference type="SUPFAM" id="SSF52200">
    <property type="entry name" value="Toll/Interleukin receptor TIR domain"/>
    <property type="match status" value="1"/>
</dbReference>
<evidence type="ECO:0000313" key="2">
    <source>
        <dbReference type="EMBL" id="MRX68592.1"/>
    </source>
</evidence>
<dbReference type="InterPro" id="IPR035897">
    <property type="entry name" value="Toll_tir_struct_dom_sf"/>
</dbReference>
<proteinExistence type="predicted"/>
<keyword evidence="5" id="KW-1185">Reference proteome</keyword>
<dbReference type="RefSeq" id="WP_142449079.1">
    <property type="nucleotide sequence ID" value="NZ_FXTA01000001.1"/>
</dbReference>
<protein>
    <submittedName>
        <fullName evidence="3">TIR domain-containing protein</fullName>
    </submittedName>
</protein>
<dbReference type="GO" id="GO:0007165">
    <property type="term" value="P:signal transduction"/>
    <property type="evidence" value="ECO:0007669"/>
    <property type="project" value="InterPro"/>
</dbReference>
<dbReference type="Proteomes" id="UP000317289">
    <property type="component" value="Unassembled WGS sequence"/>
</dbReference>
<name>A0A521ATB5_9FLAO</name>
<dbReference type="InterPro" id="IPR000157">
    <property type="entry name" value="TIR_dom"/>
</dbReference>
<dbReference type="EMBL" id="FXTA01000001">
    <property type="protein sequence ID" value="SMO38108.1"/>
    <property type="molecule type" value="Genomic_DNA"/>
</dbReference>
<reference evidence="2 5" key="2">
    <citation type="submission" date="2019-11" db="EMBL/GenBank/DDBJ databases">
        <title>Flavobacterium resistens genome.</title>
        <authorList>
            <person name="Wilson V.M."/>
            <person name="Newman J.D."/>
        </authorList>
    </citation>
    <scope>NUCLEOTIDE SEQUENCE [LARGE SCALE GENOMIC DNA]</scope>
    <source>
        <strain evidence="2 5">DSM 19382</strain>
    </source>
</reference>
<gene>
    <name evidence="2" type="ORF">GJU42_11520</name>
    <name evidence="3" type="ORF">SAMN06265349_101390</name>
</gene>
<dbReference type="Pfam" id="PF13676">
    <property type="entry name" value="TIR_2"/>
    <property type="match status" value="1"/>
</dbReference>
<evidence type="ECO:0000313" key="4">
    <source>
        <dbReference type="Proteomes" id="UP000317289"/>
    </source>
</evidence>
<dbReference type="EMBL" id="WKKG01000005">
    <property type="protein sequence ID" value="MRX68592.1"/>
    <property type="molecule type" value="Genomic_DNA"/>
</dbReference>
<evidence type="ECO:0000313" key="3">
    <source>
        <dbReference type="EMBL" id="SMO38108.1"/>
    </source>
</evidence>
<dbReference type="Gene3D" id="3.40.50.10140">
    <property type="entry name" value="Toll/interleukin-1 receptor homology (TIR) domain"/>
    <property type="match status" value="1"/>
</dbReference>
<reference evidence="3 4" key="1">
    <citation type="submission" date="2017-05" db="EMBL/GenBank/DDBJ databases">
        <authorList>
            <person name="Varghese N."/>
            <person name="Submissions S."/>
        </authorList>
    </citation>
    <scope>NUCLEOTIDE SEQUENCE [LARGE SCALE GENOMIC DNA]</scope>
    <source>
        <strain evidence="3 4">DSM 19382</strain>
    </source>
</reference>
<evidence type="ECO:0000313" key="5">
    <source>
        <dbReference type="Proteomes" id="UP000468990"/>
    </source>
</evidence>
<dbReference type="Proteomes" id="UP000468990">
    <property type="component" value="Unassembled WGS sequence"/>
</dbReference>
<dbReference type="OrthoDB" id="1148122at2"/>
<organism evidence="3 4">
    <name type="scientific">Flavobacterium resistens</name>
    <dbReference type="NCBI Taxonomy" id="443612"/>
    <lineage>
        <taxon>Bacteria</taxon>
        <taxon>Pseudomonadati</taxon>
        <taxon>Bacteroidota</taxon>
        <taxon>Flavobacteriia</taxon>
        <taxon>Flavobacteriales</taxon>
        <taxon>Flavobacteriaceae</taxon>
        <taxon>Flavobacterium</taxon>
    </lineage>
</organism>
<evidence type="ECO:0000259" key="1">
    <source>
        <dbReference type="Pfam" id="PF13676"/>
    </source>
</evidence>